<feature type="region of interest" description="Disordered" evidence="1">
    <location>
        <begin position="69"/>
        <end position="88"/>
    </location>
</feature>
<evidence type="ECO:0000313" key="3">
    <source>
        <dbReference type="Proteomes" id="UP000837857"/>
    </source>
</evidence>
<gene>
    <name evidence="2" type="ORF">IPOD504_LOCUS7864</name>
</gene>
<protein>
    <recommendedName>
        <fullName evidence="4">Secreted protein</fullName>
    </recommendedName>
</protein>
<evidence type="ECO:0000256" key="1">
    <source>
        <dbReference type="SAM" id="MobiDB-lite"/>
    </source>
</evidence>
<reference evidence="2" key="1">
    <citation type="submission" date="2022-03" db="EMBL/GenBank/DDBJ databases">
        <authorList>
            <person name="Martin H S."/>
        </authorList>
    </citation>
    <scope>NUCLEOTIDE SEQUENCE</scope>
</reference>
<organism evidence="2 3">
    <name type="scientific">Iphiclides podalirius</name>
    <name type="common">scarce swallowtail</name>
    <dbReference type="NCBI Taxonomy" id="110791"/>
    <lineage>
        <taxon>Eukaryota</taxon>
        <taxon>Metazoa</taxon>
        <taxon>Ecdysozoa</taxon>
        <taxon>Arthropoda</taxon>
        <taxon>Hexapoda</taxon>
        <taxon>Insecta</taxon>
        <taxon>Pterygota</taxon>
        <taxon>Neoptera</taxon>
        <taxon>Endopterygota</taxon>
        <taxon>Lepidoptera</taxon>
        <taxon>Glossata</taxon>
        <taxon>Ditrysia</taxon>
        <taxon>Papilionoidea</taxon>
        <taxon>Papilionidae</taxon>
        <taxon>Papilioninae</taxon>
        <taxon>Iphiclides</taxon>
    </lineage>
</organism>
<evidence type="ECO:0000313" key="2">
    <source>
        <dbReference type="EMBL" id="CAH2051632.1"/>
    </source>
</evidence>
<dbReference type="EMBL" id="OW152832">
    <property type="protein sequence ID" value="CAH2051632.1"/>
    <property type="molecule type" value="Genomic_DNA"/>
</dbReference>
<name>A0ABN8IDT8_9NEOP</name>
<keyword evidence="3" id="KW-1185">Reference proteome</keyword>
<proteinExistence type="predicted"/>
<feature type="non-terminal residue" evidence="2">
    <location>
        <position position="88"/>
    </location>
</feature>
<accession>A0ABN8IDT8</accession>
<sequence length="88" mass="9341">MAANWSTCAAALVVTCTPPDLRDVTSAHQDRRLRSVGNRADTRGFNMAAPLGGIFSRANRCGGAERETKMAHLGRGVGRDPFAGKNTP</sequence>
<evidence type="ECO:0008006" key="4">
    <source>
        <dbReference type="Google" id="ProtNLM"/>
    </source>
</evidence>
<dbReference type="Proteomes" id="UP000837857">
    <property type="component" value="Chromosome 20"/>
</dbReference>